<organism evidence="3 4">
    <name type="scientific">Lysinibacillus capsici</name>
    <dbReference type="NCBI Taxonomy" id="2115968"/>
    <lineage>
        <taxon>Bacteria</taxon>
        <taxon>Bacillati</taxon>
        <taxon>Bacillota</taxon>
        <taxon>Bacilli</taxon>
        <taxon>Bacillales</taxon>
        <taxon>Bacillaceae</taxon>
        <taxon>Lysinibacillus</taxon>
    </lineage>
</organism>
<evidence type="ECO:0000313" key="4">
    <source>
        <dbReference type="Proteomes" id="UP000251431"/>
    </source>
</evidence>
<feature type="domain" description="TniQ" evidence="1">
    <location>
        <begin position="4"/>
        <end position="161"/>
    </location>
</feature>
<dbReference type="Pfam" id="PF15978">
    <property type="entry name" value="TnsD"/>
    <property type="match status" value="1"/>
</dbReference>
<gene>
    <name evidence="3" type="ORF">NCTC7582_01249</name>
</gene>
<name>A0A2X0XJQ6_9BACI</name>
<proteinExistence type="predicted"/>
<reference evidence="3 4" key="1">
    <citation type="submission" date="2018-06" db="EMBL/GenBank/DDBJ databases">
        <authorList>
            <consortium name="Pathogen Informatics"/>
            <person name="Doyle S."/>
        </authorList>
    </citation>
    <scope>NUCLEOTIDE SEQUENCE [LARGE SCALE GENOMIC DNA]</scope>
    <source>
        <strain evidence="3 4">NCTC7582</strain>
    </source>
</reference>
<evidence type="ECO:0000313" key="3">
    <source>
        <dbReference type="EMBL" id="SPT97733.1"/>
    </source>
</evidence>
<dbReference type="Pfam" id="PF06527">
    <property type="entry name" value="TniQ"/>
    <property type="match status" value="1"/>
</dbReference>
<dbReference type="RefSeq" id="WP_036079778.1">
    <property type="nucleotide sequence ID" value="NZ_DALZBA010000013.1"/>
</dbReference>
<dbReference type="InterPro" id="IPR009492">
    <property type="entry name" value="TniQ"/>
</dbReference>
<evidence type="ECO:0000259" key="2">
    <source>
        <dbReference type="Pfam" id="PF15978"/>
    </source>
</evidence>
<feature type="domain" description="Transposon Tn7 transposition protein TnsD C-terminal" evidence="2">
    <location>
        <begin position="211"/>
        <end position="552"/>
    </location>
</feature>
<dbReference type="GeneID" id="29440805"/>
<dbReference type="Proteomes" id="UP000251431">
    <property type="component" value="Unassembled WGS sequence"/>
</dbReference>
<sequence length="613" mass="72129">MLAFFPSIYKDELLYSVLARYHKRSGNLSNKHSTLDLFGKKKAYIIPDLPTDLEILLEKVNPFLNSSIDEWINYHTLYNYYTNFTSKEIKQSVRNKMLYGCGNTSLHYSTGQMAGTVKEPMYFRYCPNCFEEDIQVNGETYWRTYHQLPSVFICLKHSVLLVDSSILIRQGNSSYFYSNIENSLEKGNKSDVSKVNFDLLRHFAVESSNLNQKDYKFDQLNLLEIYHYLLDREGYVKSNGTIDQRRLEEDFIKKFKVDFLILMQSFPSGVEGQCWLRAITRKHRKSFHPVRHLLFIYFLGESVDTIEQYANKRYSPFGEEPYLCLNPAAEHFLQPVITNLKVTRCYDTKRPVGTFSCACGFVYSRKGPDKTEEDKTNIGRIKMLGDTWLSKLHQLVEIEQLSYKACSKILKVDTKTIIKYSKQRNSKPMNKENHIKSDLKQKWLDLINQYPILSRTELRKKDPSLYMRIYRNDKEWLKEHSPVVKVNRVTNKRVDWVQRDLHILGMVKKAVEDISAKEKPVRITVSSIGKMINNKSLLEKRVNKLPNTMKYIESVKENTTNFQKRRISWAIDQLKDEELEVWKIMRKAGISERFYSGLEIEIKRQIISAKQKF</sequence>
<evidence type="ECO:0000259" key="1">
    <source>
        <dbReference type="Pfam" id="PF06527"/>
    </source>
</evidence>
<protein>
    <submittedName>
        <fullName evidence="3">Tn7-like transposition protein D</fullName>
    </submittedName>
</protein>
<dbReference type="EMBL" id="UAQE01000001">
    <property type="protein sequence ID" value="SPT97733.1"/>
    <property type="molecule type" value="Genomic_DNA"/>
</dbReference>
<accession>A0A2X0XJQ6</accession>
<dbReference type="AlphaFoldDB" id="A0A2X0XJQ6"/>
<dbReference type="InterPro" id="IPR032750">
    <property type="entry name" value="TnsD_C"/>
</dbReference>